<dbReference type="RefSeq" id="WP_106614099.1">
    <property type="nucleotide sequence ID" value="NZ_PYAX01000002.1"/>
</dbReference>
<keyword evidence="1" id="KW-0732">Signal</keyword>
<name>A0A2P8IF59_SACCR</name>
<evidence type="ECO:0000313" key="2">
    <source>
        <dbReference type="EMBL" id="PSL57092.1"/>
    </source>
</evidence>
<evidence type="ECO:0008006" key="4">
    <source>
        <dbReference type="Google" id="ProtNLM"/>
    </source>
</evidence>
<dbReference type="OrthoDB" id="9925744at2"/>
<proteinExistence type="predicted"/>
<protein>
    <recommendedName>
        <fullName evidence="4">Secreted protein</fullName>
    </recommendedName>
</protein>
<comment type="caution">
    <text evidence="2">The sequence shown here is derived from an EMBL/GenBank/DDBJ whole genome shotgun (WGS) entry which is preliminary data.</text>
</comment>
<evidence type="ECO:0000313" key="3">
    <source>
        <dbReference type="Proteomes" id="UP000241118"/>
    </source>
</evidence>
<dbReference type="AlphaFoldDB" id="A0A2P8IF59"/>
<reference evidence="2 3" key="1">
    <citation type="submission" date="2018-03" db="EMBL/GenBank/DDBJ databases">
        <title>Genomic Encyclopedia of Type Strains, Phase III (KMG-III): the genomes of soil and plant-associated and newly described type strains.</title>
        <authorList>
            <person name="Whitman W."/>
        </authorList>
    </citation>
    <scope>NUCLEOTIDE SEQUENCE [LARGE SCALE GENOMIC DNA]</scope>
    <source>
        <strain evidence="2 3">CGMCC 4.7097</strain>
    </source>
</reference>
<dbReference type="Proteomes" id="UP000241118">
    <property type="component" value="Unassembled WGS sequence"/>
</dbReference>
<feature type="signal peptide" evidence="1">
    <location>
        <begin position="1"/>
        <end position="27"/>
    </location>
</feature>
<dbReference type="EMBL" id="PYAX01000002">
    <property type="protein sequence ID" value="PSL57092.1"/>
    <property type="molecule type" value="Genomic_DNA"/>
</dbReference>
<organism evidence="2 3">
    <name type="scientific">Saccharothrix carnea</name>
    <dbReference type="NCBI Taxonomy" id="1280637"/>
    <lineage>
        <taxon>Bacteria</taxon>
        <taxon>Bacillati</taxon>
        <taxon>Actinomycetota</taxon>
        <taxon>Actinomycetes</taxon>
        <taxon>Pseudonocardiales</taxon>
        <taxon>Pseudonocardiaceae</taxon>
        <taxon>Saccharothrix</taxon>
    </lineage>
</organism>
<keyword evidence="3" id="KW-1185">Reference proteome</keyword>
<evidence type="ECO:0000256" key="1">
    <source>
        <dbReference type="SAM" id="SignalP"/>
    </source>
</evidence>
<gene>
    <name evidence="2" type="ORF">B0I31_10269</name>
</gene>
<sequence>MKRIIGVLTALLSGLLVAAAFAPPASAAVRTWSTPVAYPYPGNWHCTERNTSTYSVDVCLINSHNGVEPVYKAVMIVWNHRSTGFQMSGAVINMWAQPSPSTQVRDDACYDSGLSGGYRAACYGTAITLSALCDKKRDATTATANGAVNIPAVASSRIAVESPRVTVNC</sequence>
<feature type="chain" id="PRO_5015140647" description="Secreted protein" evidence="1">
    <location>
        <begin position="28"/>
        <end position="169"/>
    </location>
</feature>
<accession>A0A2P8IF59</accession>